<accession>A0AAU9CUY0</accession>
<dbReference type="AlphaFoldDB" id="A0AAU9CUY0"/>
<keyword evidence="3" id="KW-1185">Reference proteome</keyword>
<dbReference type="RefSeq" id="WP_317635748.1">
    <property type="nucleotide sequence ID" value="NZ_AP026802.1"/>
</dbReference>
<sequence length="43" mass="4883">MSHNIHKSVNDNRRPVNQANLKKSQKNIDQVRATLAKLAAEDK</sequence>
<protein>
    <submittedName>
        <fullName evidence="2">Uncharacterized protein</fullName>
    </submittedName>
</protein>
<gene>
    <name evidence="2" type="ORF">XA3_02500</name>
</gene>
<evidence type="ECO:0000256" key="1">
    <source>
        <dbReference type="SAM" id="MobiDB-lite"/>
    </source>
</evidence>
<proteinExistence type="predicted"/>
<dbReference type="Proteomes" id="UP001321861">
    <property type="component" value="Chromosome"/>
</dbReference>
<feature type="region of interest" description="Disordered" evidence="1">
    <location>
        <begin position="1"/>
        <end position="28"/>
    </location>
</feature>
<dbReference type="EMBL" id="AP026802">
    <property type="protein sequence ID" value="BDR57809.1"/>
    <property type="molecule type" value="Genomic_DNA"/>
</dbReference>
<name>A0AAU9CUY0_9LACO</name>
<evidence type="ECO:0000313" key="2">
    <source>
        <dbReference type="EMBL" id="BDR57809.1"/>
    </source>
</evidence>
<organism evidence="2 3">
    <name type="scientific">Xylocopilactobacillus apicola</name>
    <dbReference type="NCBI Taxonomy" id="2932184"/>
    <lineage>
        <taxon>Bacteria</taxon>
        <taxon>Bacillati</taxon>
        <taxon>Bacillota</taxon>
        <taxon>Bacilli</taxon>
        <taxon>Lactobacillales</taxon>
        <taxon>Lactobacillaceae</taxon>
        <taxon>Xylocopilactobacillus</taxon>
    </lineage>
</organism>
<dbReference type="KEGG" id="xap:XA3_02500"/>
<evidence type="ECO:0000313" key="3">
    <source>
        <dbReference type="Proteomes" id="UP001321861"/>
    </source>
</evidence>
<reference evidence="2 3" key="1">
    <citation type="journal article" date="2023" name="Microbiol. Spectr.">
        <title>Symbiosis of Carpenter Bees with Uncharacterized Lactic Acid Bacteria Showing NAD Auxotrophy.</title>
        <authorList>
            <person name="Kawasaki S."/>
            <person name="Ozawa K."/>
            <person name="Mori T."/>
            <person name="Yamamoto A."/>
            <person name="Ito M."/>
            <person name="Ohkuma M."/>
            <person name="Sakamoto M."/>
            <person name="Matsutani M."/>
        </authorList>
    </citation>
    <scope>NUCLEOTIDE SEQUENCE [LARGE SCALE GENOMIC DNA]</scope>
    <source>
        <strain evidence="2 3">XA3</strain>
    </source>
</reference>